<evidence type="ECO:0000256" key="6">
    <source>
        <dbReference type="SAM" id="Phobius"/>
    </source>
</evidence>
<dbReference type="Pfam" id="PF08205">
    <property type="entry name" value="C2-set_2"/>
    <property type="match status" value="1"/>
</dbReference>
<evidence type="ECO:0000313" key="10">
    <source>
        <dbReference type="RefSeq" id="XP_041427646.1"/>
    </source>
</evidence>
<evidence type="ECO:0000256" key="2">
    <source>
        <dbReference type="ARBA" id="ARBA00022692"/>
    </source>
</evidence>
<dbReference type="PROSITE" id="PS50835">
    <property type="entry name" value="IG_LIKE"/>
    <property type="match status" value="2"/>
</dbReference>
<dbReference type="Gene3D" id="2.60.40.10">
    <property type="entry name" value="Immunoglobulins"/>
    <property type="match status" value="4"/>
</dbReference>
<dbReference type="RefSeq" id="XP_041427646.1">
    <property type="nucleotide sequence ID" value="XM_041571712.1"/>
</dbReference>
<dbReference type="PANTHER" id="PTHR46484">
    <property type="entry name" value="SI:CH211-171H4.5-RELATED"/>
    <property type="match status" value="1"/>
</dbReference>
<keyword evidence="7" id="KW-0732">Signal</keyword>
<dbReference type="InterPro" id="IPR013783">
    <property type="entry name" value="Ig-like_fold"/>
</dbReference>
<dbReference type="InterPro" id="IPR003598">
    <property type="entry name" value="Ig_sub2"/>
</dbReference>
<dbReference type="KEGG" id="xla:121396607"/>
<dbReference type="InterPro" id="IPR036179">
    <property type="entry name" value="Ig-like_dom_sf"/>
</dbReference>
<gene>
    <name evidence="10 11" type="primary">LOC121396607</name>
</gene>
<dbReference type="InterPro" id="IPR013106">
    <property type="entry name" value="Ig_V-set"/>
</dbReference>
<feature type="domain" description="Ig-like" evidence="8">
    <location>
        <begin position="146"/>
        <end position="234"/>
    </location>
</feature>
<evidence type="ECO:0000256" key="5">
    <source>
        <dbReference type="ARBA" id="ARBA00023157"/>
    </source>
</evidence>
<dbReference type="SMART" id="SM00409">
    <property type="entry name" value="IG"/>
    <property type="match status" value="4"/>
</dbReference>
<dbReference type="Pfam" id="PF07686">
    <property type="entry name" value="V-set"/>
    <property type="match status" value="1"/>
</dbReference>
<evidence type="ECO:0000313" key="11">
    <source>
        <dbReference type="RefSeq" id="XP_041427647.1"/>
    </source>
</evidence>
<accession>A0A8J1LDX6</accession>
<evidence type="ECO:0000313" key="9">
    <source>
        <dbReference type="Proteomes" id="UP000186698"/>
    </source>
</evidence>
<reference evidence="10 11" key="1">
    <citation type="submission" date="2025-04" db="UniProtKB">
        <authorList>
            <consortium name="RefSeq"/>
        </authorList>
    </citation>
    <scope>IDENTIFICATION</scope>
    <source>
        <strain evidence="10 11">J_2021</strain>
        <tissue evidence="10 11">Erythrocytes</tissue>
    </source>
</reference>
<dbReference type="Proteomes" id="UP000186698">
    <property type="component" value="Chromosome 7S"/>
</dbReference>
<dbReference type="AlphaFoldDB" id="A0A8J1LDX6"/>
<name>A0A8J1LDX6_XENLA</name>
<protein>
    <submittedName>
        <fullName evidence="10 11">Sialoadhesin-like</fullName>
    </submittedName>
</protein>
<dbReference type="GeneID" id="121396607"/>
<dbReference type="SMART" id="SM00408">
    <property type="entry name" value="IGc2"/>
    <property type="match status" value="2"/>
</dbReference>
<evidence type="ECO:0000256" key="1">
    <source>
        <dbReference type="ARBA" id="ARBA00004167"/>
    </source>
</evidence>
<comment type="subcellular location">
    <subcellularLocation>
        <location evidence="1">Membrane</location>
        <topology evidence="1">Single-pass membrane protein</topology>
    </subcellularLocation>
</comment>
<evidence type="ECO:0000256" key="4">
    <source>
        <dbReference type="ARBA" id="ARBA00023136"/>
    </source>
</evidence>
<dbReference type="Pfam" id="PF13895">
    <property type="entry name" value="Ig_2"/>
    <property type="match status" value="2"/>
</dbReference>
<keyword evidence="5" id="KW-1015">Disulfide bond</keyword>
<feature type="domain" description="Ig-like" evidence="8">
    <location>
        <begin position="242"/>
        <end position="420"/>
    </location>
</feature>
<dbReference type="InterPro" id="IPR013162">
    <property type="entry name" value="CD80_C2-set"/>
</dbReference>
<keyword evidence="2 6" id="KW-0812">Transmembrane</keyword>
<keyword evidence="9" id="KW-1185">Reference proteome</keyword>
<proteinExistence type="predicted"/>
<dbReference type="PANTHER" id="PTHR46484:SF4">
    <property type="entry name" value="SIALOADHESIN"/>
    <property type="match status" value="1"/>
</dbReference>
<dbReference type="OrthoDB" id="10039395at2759"/>
<evidence type="ECO:0000256" key="3">
    <source>
        <dbReference type="ARBA" id="ARBA00022989"/>
    </source>
</evidence>
<dbReference type="InterPro" id="IPR007110">
    <property type="entry name" value="Ig-like_dom"/>
</dbReference>
<dbReference type="GO" id="GO:0016020">
    <property type="term" value="C:membrane"/>
    <property type="evidence" value="ECO:0007669"/>
    <property type="project" value="UniProtKB-SubCell"/>
</dbReference>
<dbReference type="RefSeq" id="XP_041427647.1">
    <property type="nucleotide sequence ID" value="XM_041571713.1"/>
</dbReference>
<sequence length="557" mass="62720">MMEYYKHFLRIILMVVLQGWFPGSYSQNWAITLPESIRALRGSCVEIPCTVTRPRNYKNFNLVWYKEINLQLDNKISNHRDSSDVNKHYRRRTSLVGNEPNSCSLRINDVQETGTYYPYIHGNCRVSLFSECQKVKVEVSDDPNEPSIEIPTDLTEGESVSISCSVEHTCPSSPPTLQWNKAGYKLTERQEKLKDGVWKVTTVMEYLPNYQDHGTDLICDVTYPNGLKSNRCLATLNIRYFPRNVTVVIFNGKKELKEGDNVTLVCTSDANPAANDFIWYNNKRDETEELREEHGQNIINVTVGWDIEKFSCTARNSLGTGDSKIFELQVLYKAKNVTIKGKEEMKEGAILELECHFLDYNPPTTNSHYSYSWYLNGNCMNGQTGRILQINNITKSSSGNYSCNVQNRAGHSYSPLFVVTVMAVISAQTGEELPMGIILGGVAGVVLVILLALALYLFLRKSKKLEASGGRKVETNSRDLLPNDGPESYYCNVSAIAGSSRNGTAGTQLSEMELEDLYTKAKKPEEVEYTLVDHFPSNKAPQMQSCADETVYSLVTC</sequence>
<evidence type="ECO:0000259" key="8">
    <source>
        <dbReference type="PROSITE" id="PS50835"/>
    </source>
</evidence>
<keyword evidence="4 6" id="KW-0472">Membrane</keyword>
<evidence type="ECO:0000256" key="7">
    <source>
        <dbReference type="SAM" id="SignalP"/>
    </source>
</evidence>
<dbReference type="SUPFAM" id="SSF48726">
    <property type="entry name" value="Immunoglobulin"/>
    <property type="match status" value="4"/>
</dbReference>
<feature type="signal peptide" evidence="7">
    <location>
        <begin position="1"/>
        <end position="26"/>
    </location>
</feature>
<feature type="transmembrane region" description="Helical" evidence="6">
    <location>
        <begin position="435"/>
        <end position="459"/>
    </location>
</feature>
<organism evidence="9 10">
    <name type="scientific">Xenopus laevis</name>
    <name type="common">African clawed frog</name>
    <dbReference type="NCBI Taxonomy" id="8355"/>
    <lineage>
        <taxon>Eukaryota</taxon>
        <taxon>Metazoa</taxon>
        <taxon>Chordata</taxon>
        <taxon>Craniata</taxon>
        <taxon>Vertebrata</taxon>
        <taxon>Euteleostomi</taxon>
        <taxon>Amphibia</taxon>
        <taxon>Batrachia</taxon>
        <taxon>Anura</taxon>
        <taxon>Pipoidea</taxon>
        <taxon>Pipidae</taxon>
        <taxon>Xenopodinae</taxon>
        <taxon>Xenopus</taxon>
        <taxon>Xenopus</taxon>
    </lineage>
</organism>
<keyword evidence="3 6" id="KW-1133">Transmembrane helix</keyword>
<dbReference type="InterPro" id="IPR003599">
    <property type="entry name" value="Ig_sub"/>
</dbReference>
<feature type="chain" id="PRO_5044692397" evidence="7">
    <location>
        <begin position="27"/>
        <end position="557"/>
    </location>
</feature>